<gene>
    <name evidence="4" type="ORF">PoB_002205000</name>
</gene>
<dbReference type="Gene3D" id="3.30.300.20">
    <property type="match status" value="1"/>
</dbReference>
<feature type="domain" description="G" evidence="3">
    <location>
        <begin position="102"/>
        <end position="230"/>
    </location>
</feature>
<dbReference type="CDD" id="cd22534">
    <property type="entry name" value="KH-II_Era"/>
    <property type="match status" value="1"/>
</dbReference>
<keyword evidence="1" id="KW-0547">Nucleotide-binding</keyword>
<dbReference type="GO" id="GO:0000028">
    <property type="term" value="P:ribosomal small subunit assembly"/>
    <property type="evidence" value="ECO:0007669"/>
    <property type="project" value="TreeGrafter"/>
</dbReference>
<sequence length="810" mass="92511">MSWSLRHQLFFMGIHPSCLKKNLLPHRTGIRKCLMSINIHSRAVHTSLRSTCVNRPSKFEKNSDIETSCEVDIERKVGSTPDSQQVRELLEPDSPPHSRLLRVAVIGRPNCGKSTLTNALMGWRVSSVSQKVHTTRKNTLAVFTHNATQIAWLSMTLAHYSETSRFPVQLNRHKLEKSLEIDPVRSLATADIVAAMVDVSNTYAIQALESRLLQLLYLYRHIPAVLVLNKSAFERLSKKLEVPTVYAFNTLKCPPRLLKNWTVLEDLVRAYLGRKRSSFLTERLLRMKSFLKSAQSKLHVMFLIDALEPFVSFNTRLQWEEAIIHMVSRNLITLMKSIMHSYAGSPDHSHCERIFSLVRQIRADQRSCLQENTLEVFFILKNGELGKLTLESLIDLVKQKSSLLQTVRLLTDGVLDGHSFVDSHTKKIKKGKKKMEKKNLFDAADRALGYKSEDGADVQKERLLQSTEKWIQVREELKHMKDEEGQPVAPNLASYAGSPDHSHCERIFSLVRQIRADERSRLQENTLEALFILKNGELGKLTLESLIDLVKQKSSLLQTVRLLTDGVLDGHSFVNSHTKKIKKGKKKMEKKNLFDAADRALGYKSEDGADVQKDRLLQSTETVPAELLVPDEDTVRDEELSWTEYFDKLRKAESVVRNMRGWPLFKEVFSLSAITGEGLDDLRNYLLESARPSLWDYHSSLVTDQHPHEVVLMCVREALLNNLHNEVPYQLNLDLVLCDVDSEDGLLNVVINIYCQTERQLTIFLGREGAMIHRISGEAKQGIMDTFRCEVRLKLVAVLRNKQARGRRSK</sequence>
<proteinExistence type="predicted"/>
<dbReference type="InterPro" id="IPR009019">
    <property type="entry name" value="KH_sf_prok-type"/>
</dbReference>
<dbReference type="SUPFAM" id="SSF54814">
    <property type="entry name" value="Prokaryotic type KH domain (KH-domain type II)"/>
    <property type="match status" value="1"/>
</dbReference>
<name>A0AAV3ZLW4_9GAST</name>
<dbReference type="GO" id="GO:0005759">
    <property type="term" value="C:mitochondrial matrix"/>
    <property type="evidence" value="ECO:0007669"/>
    <property type="project" value="TreeGrafter"/>
</dbReference>
<evidence type="ECO:0000256" key="2">
    <source>
        <dbReference type="ARBA" id="ARBA00023134"/>
    </source>
</evidence>
<dbReference type="AlphaFoldDB" id="A0AAV3ZLW4"/>
<dbReference type="GO" id="GO:0043024">
    <property type="term" value="F:ribosomal small subunit binding"/>
    <property type="evidence" value="ECO:0007669"/>
    <property type="project" value="TreeGrafter"/>
</dbReference>
<dbReference type="Gene3D" id="3.40.50.300">
    <property type="entry name" value="P-loop containing nucleotide triphosphate hydrolases"/>
    <property type="match status" value="1"/>
</dbReference>
<dbReference type="Pfam" id="PF01926">
    <property type="entry name" value="MMR_HSR1"/>
    <property type="match status" value="1"/>
</dbReference>
<dbReference type="SUPFAM" id="SSF52540">
    <property type="entry name" value="P-loop containing nucleoside triphosphate hydrolases"/>
    <property type="match status" value="2"/>
</dbReference>
<dbReference type="GO" id="GO:0019843">
    <property type="term" value="F:rRNA binding"/>
    <property type="evidence" value="ECO:0007669"/>
    <property type="project" value="TreeGrafter"/>
</dbReference>
<comment type="caution">
    <text evidence="4">The sequence shown here is derived from an EMBL/GenBank/DDBJ whole genome shotgun (WGS) entry which is preliminary data.</text>
</comment>
<keyword evidence="5" id="KW-1185">Reference proteome</keyword>
<evidence type="ECO:0000313" key="4">
    <source>
        <dbReference type="EMBL" id="GFN95544.1"/>
    </source>
</evidence>
<reference evidence="4 5" key="1">
    <citation type="journal article" date="2021" name="Elife">
        <title>Chloroplast acquisition without the gene transfer in kleptoplastic sea slugs, Plakobranchus ocellatus.</title>
        <authorList>
            <person name="Maeda T."/>
            <person name="Takahashi S."/>
            <person name="Yoshida T."/>
            <person name="Shimamura S."/>
            <person name="Takaki Y."/>
            <person name="Nagai Y."/>
            <person name="Toyoda A."/>
            <person name="Suzuki Y."/>
            <person name="Arimoto A."/>
            <person name="Ishii H."/>
            <person name="Satoh N."/>
            <person name="Nishiyama T."/>
            <person name="Hasebe M."/>
            <person name="Maruyama T."/>
            <person name="Minagawa J."/>
            <person name="Obokata J."/>
            <person name="Shigenobu S."/>
        </authorList>
    </citation>
    <scope>NUCLEOTIDE SEQUENCE [LARGE SCALE GENOMIC DNA]</scope>
</reference>
<dbReference type="InterPro" id="IPR027417">
    <property type="entry name" value="P-loop_NTPase"/>
</dbReference>
<protein>
    <submittedName>
        <fullName evidence="4">GTPase era, mitochondrial</fullName>
    </submittedName>
</protein>
<dbReference type="PANTHER" id="PTHR42698:SF1">
    <property type="entry name" value="GTPASE ERA, MITOCHONDRIAL"/>
    <property type="match status" value="1"/>
</dbReference>
<dbReference type="PANTHER" id="PTHR42698">
    <property type="entry name" value="GTPASE ERA"/>
    <property type="match status" value="1"/>
</dbReference>
<dbReference type="InterPro" id="IPR015946">
    <property type="entry name" value="KH_dom-like_a/b"/>
</dbReference>
<dbReference type="EMBL" id="BLXT01002514">
    <property type="protein sequence ID" value="GFN95544.1"/>
    <property type="molecule type" value="Genomic_DNA"/>
</dbReference>
<evidence type="ECO:0000313" key="5">
    <source>
        <dbReference type="Proteomes" id="UP000735302"/>
    </source>
</evidence>
<evidence type="ECO:0000259" key="3">
    <source>
        <dbReference type="Pfam" id="PF01926"/>
    </source>
</evidence>
<evidence type="ECO:0000256" key="1">
    <source>
        <dbReference type="ARBA" id="ARBA00022741"/>
    </source>
</evidence>
<accession>A0AAV3ZLW4</accession>
<dbReference type="InterPro" id="IPR006073">
    <property type="entry name" value="GTP-bd"/>
</dbReference>
<organism evidence="4 5">
    <name type="scientific">Plakobranchus ocellatus</name>
    <dbReference type="NCBI Taxonomy" id="259542"/>
    <lineage>
        <taxon>Eukaryota</taxon>
        <taxon>Metazoa</taxon>
        <taxon>Spiralia</taxon>
        <taxon>Lophotrochozoa</taxon>
        <taxon>Mollusca</taxon>
        <taxon>Gastropoda</taxon>
        <taxon>Heterobranchia</taxon>
        <taxon>Euthyneura</taxon>
        <taxon>Panpulmonata</taxon>
        <taxon>Sacoglossa</taxon>
        <taxon>Placobranchoidea</taxon>
        <taxon>Plakobranchidae</taxon>
        <taxon>Plakobranchus</taxon>
    </lineage>
</organism>
<dbReference type="GO" id="GO:0005525">
    <property type="term" value="F:GTP binding"/>
    <property type="evidence" value="ECO:0007669"/>
    <property type="project" value="UniProtKB-KW"/>
</dbReference>
<keyword evidence="2" id="KW-0342">GTP-binding</keyword>
<dbReference type="InterPro" id="IPR005662">
    <property type="entry name" value="GTPase_Era-like"/>
</dbReference>
<dbReference type="Proteomes" id="UP000735302">
    <property type="component" value="Unassembled WGS sequence"/>
</dbReference>